<evidence type="ECO:0000256" key="1">
    <source>
        <dbReference type="SAM" id="Phobius"/>
    </source>
</evidence>
<keyword evidence="3" id="KW-1185">Reference proteome</keyword>
<dbReference type="RefSeq" id="WP_223468004.1">
    <property type="nucleotide sequence ID" value="NZ_JAFBIL020000003.1"/>
</dbReference>
<feature type="transmembrane region" description="Helical" evidence="1">
    <location>
        <begin position="21"/>
        <end position="42"/>
    </location>
</feature>
<sequence>MSTIVTGHSHVRRSQRGVTMVELIAVLVIIGVLGTIAATRFFDRSSFDADTFADQTRAMLRYGQKLAVAQNRPVYALINADRIALCFERECTGGARVTAPSGANSGSALTLKHCDTSGSWFCEGAPGGVTQTFSGPASLFAFDALGKPHNVTTTGALANFQRVKVTIAGNRVITVEPETGYVY</sequence>
<dbReference type="Pfam" id="PF07963">
    <property type="entry name" value="N_methyl"/>
    <property type="match status" value="1"/>
</dbReference>
<dbReference type="NCBIfam" id="TIGR02532">
    <property type="entry name" value="IV_pilin_GFxxxE"/>
    <property type="match status" value="1"/>
</dbReference>
<keyword evidence="1" id="KW-0812">Transmembrane</keyword>
<accession>A0ABS7SMY5</accession>
<dbReference type="Proteomes" id="UP000809349">
    <property type="component" value="Unassembled WGS sequence"/>
</dbReference>
<keyword evidence="1" id="KW-0472">Membrane</keyword>
<keyword evidence="1" id="KW-1133">Transmembrane helix</keyword>
<dbReference type="EMBL" id="JAFBIL020000003">
    <property type="protein sequence ID" value="MBZ2207518.1"/>
    <property type="molecule type" value="Genomic_DNA"/>
</dbReference>
<evidence type="ECO:0000313" key="2">
    <source>
        <dbReference type="EMBL" id="MBZ2207518.1"/>
    </source>
</evidence>
<comment type="caution">
    <text evidence="2">The sequence shown here is derived from an EMBL/GenBank/DDBJ whole genome shotgun (WGS) entry which is preliminary data.</text>
</comment>
<name>A0ABS7SMY5_9BURK</name>
<dbReference type="InterPro" id="IPR012902">
    <property type="entry name" value="N_methyl_site"/>
</dbReference>
<organism evidence="2 3">
    <name type="scientific">Massilia soli</name>
    <dbReference type="NCBI Taxonomy" id="2792854"/>
    <lineage>
        <taxon>Bacteria</taxon>
        <taxon>Pseudomonadati</taxon>
        <taxon>Pseudomonadota</taxon>
        <taxon>Betaproteobacteria</taxon>
        <taxon>Burkholderiales</taxon>
        <taxon>Oxalobacteraceae</taxon>
        <taxon>Telluria group</taxon>
        <taxon>Massilia</taxon>
    </lineage>
</organism>
<reference evidence="2 3" key="1">
    <citation type="submission" date="2021-01" db="EMBL/GenBank/DDBJ databases">
        <authorList>
            <person name="Ruan W."/>
            <person name="Khan S.A."/>
            <person name="Jeon C.O."/>
        </authorList>
    </citation>
    <scope>NUCLEOTIDE SEQUENCE [LARGE SCALE GENOMIC DNA]</scope>
    <source>
        <strain evidence="2 3">R798</strain>
    </source>
</reference>
<protein>
    <submittedName>
        <fullName evidence="2">Prepilin-type N-terminal cleavage/methylation domain-containing protein</fullName>
    </submittedName>
</protein>
<dbReference type="SUPFAM" id="SSF54523">
    <property type="entry name" value="Pili subunits"/>
    <property type="match status" value="1"/>
</dbReference>
<evidence type="ECO:0000313" key="3">
    <source>
        <dbReference type="Proteomes" id="UP000809349"/>
    </source>
</evidence>
<dbReference type="InterPro" id="IPR045584">
    <property type="entry name" value="Pilin-like"/>
</dbReference>
<gene>
    <name evidence="2" type="ORF">I4X03_009630</name>
</gene>
<proteinExistence type="predicted"/>
<reference evidence="2 3" key="2">
    <citation type="submission" date="2021-08" db="EMBL/GenBank/DDBJ databases">
        <title>Massilia sp. R798.</title>
        <authorList>
            <person name="Baek J.H."/>
            <person name="Jung H.S."/>
            <person name="Kim K.R."/>
            <person name="Jeon C.O."/>
        </authorList>
    </citation>
    <scope>NUCLEOTIDE SEQUENCE [LARGE SCALE GENOMIC DNA]</scope>
    <source>
        <strain evidence="2 3">R798</strain>
    </source>
</reference>